<name>A0A4Q9PAA6_9APHY</name>
<organism evidence="2 3">
    <name type="scientific">Dichomitus squalens</name>
    <dbReference type="NCBI Taxonomy" id="114155"/>
    <lineage>
        <taxon>Eukaryota</taxon>
        <taxon>Fungi</taxon>
        <taxon>Dikarya</taxon>
        <taxon>Basidiomycota</taxon>
        <taxon>Agaricomycotina</taxon>
        <taxon>Agaricomycetes</taxon>
        <taxon>Polyporales</taxon>
        <taxon>Polyporaceae</taxon>
        <taxon>Dichomitus</taxon>
    </lineage>
</organism>
<evidence type="ECO:0000313" key="3">
    <source>
        <dbReference type="Proteomes" id="UP000292082"/>
    </source>
</evidence>
<accession>A0A4Q9PAA6</accession>
<evidence type="ECO:0000313" key="2">
    <source>
        <dbReference type="EMBL" id="TBU51620.1"/>
    </source>
</evidence>
<evidence type="ECO:0000259" key="1">
    <source>
        <dbReference type="Pfam" id="PF26640"/>
    </source>
</evidence>
<dbReference type="Pfam" id="PF26640">
    <property type="entry name" value="DUF8212"/>
    <property type="match status" value="1"/>
</dbReference>
<proteinExistence type="predicted"/>
<protein>
    <recommendedName>
        <fullName evidence="1">DUF8212 domain-containing protein</fullName>
    </recommendedName>
</protein>
<reference evidence="2 3" key="1">
    <citation type="submission" date="2019-01" db="EMBL/GenBank/DDBJ databases">
        <title>Draft genome sequences of three monokaryotic isolates of the white-rot basidiomycete fungus Dichomitus squalens.</title>
        <authorList>
            <consortium name="DOE Joint Genome Institute"/>
            <person name="Lopez S.C."/>
            <person name="Andreopoulos B."/>
            <person name="Pangilinan J."/>
            <person name="Lipzen A."/>
            <person name="Riley R."/>
            <person name="Ahrendt S."/>
            <person name="Ng V."/>
            <person name="Barry K."/>
            <person name="Daum C."/>
            <person name="Grigoriev I.V."/>
            <person name="Hilden K.S."/>
            <person name="Makela M.R."/>
            <person name="de Vries R.P."/>
        </authorList>
    </citation>
    <scope>NUCLEOTIDE SEQUENCE [LARGE SCALE GENOMIC DNA]</scope>
    <source>
        <strain evidence="2 3">CBS 464.89</strain>
    </source>
</reference>
<dbReference type="EMBL" id="ML145301">
    <property type="protein sequence ID" value="TBU51620.1"/>
    <property type="molecule type" value="Genomic_DNA"/>
</dbReference>
<gene>
    <name evidence="2" type="ORF">BD310DRAFT_327393</name>
</gene>
<sequence>MVEYDPNDAARWYLAILGCEHEDHPGALLGRVVYVPPSKSGVEYLHCGYMHVAPLPTRGDRIYWPELFPLWPATLERCRAHIELKTVYLSHPERARTQPASARRQPHETIDLMLRRKTRDALLAQGYTADLRRPDEGRPTTHHLTLSSDDYIITIEYQHRLEDDGLRLTVEALVKASRSALESVGRIEADPEAVSWSDHALWGFWWNESLDIKEVAFTLAPKELTVRLGLIWAAPSHYFTCVDIVTGGEADEHDIMAKSVGSEGGALANHDEALLVTLDPDSTVERLEA</sequence>
<dbReference type="Proteomes" id="UP000292082">
    <property type="component" value="Unassembled WGS sequence"/>
</dbReference>
<dbReference type="AlphaFoldDB" id="A0A4Q9PAA6"/>
<keyword evidence="3" id="KW-1185">Reference proteome</keyword>
<dbReference type="InterPro" id="IPR058525">
    <property type="entry name" value="DUF8212"/>
</dbReference>
<feature type="domain" description="DUF8212" evidence="1">
    <location>
        <begin position="6"/>
        <end position="93"/>
    </location>
</feature>